<comment type="similarity">
    <text evidence="2">Belongs to the IQD family.</text>
</comment>
<name>A0AAW2X5C1_9LAMI</name>
<evidence type="ECO:0000256" key="4">
    <source>
        <dbReference type="SAM" id="MobiDB-lite"/>
    </source>
</evidence>
<dbReference type="Pfam" id="PF00612">
    <property type="entry name" value="IQ"/>
    <property type="match status" value="2"/>
</dbReference>
<dbReference type="Gene3D" id="1.20.5.190">
    <property type="match status" value="1"/>
</dbReference>
<dbReference type="PANTHER" id="PTHR32295:SF11">
    <property type="entry name" value="PROTEIN IQ-DOMAIN 22"/>
    <property type="match status" value="1"/>
</dbReference>
<feature type="compositionally biased region" description="Polar residues" evidence="4">
    <location>
        <begin position="386"/>
        <end position="396"/>
    </location>
</feature>
<feature type="compositionally biased region" description="Polar residues" evidence="4">
    <location>
        <begin position="363"/>
        <end position="377"/>
    </location>
</feature>
<proteinExistence type="inferred from homology"/>
<gene>
    <name evidence="6" type="ORF">Slati_1942000</name>
</gene>
<accession>A0AAW2X5C1</accession>
<feature type="region of interest" description="Disordered" evidence="4">
    <location>
        <begin position="411"/>
        <end position="435"/>
    </location>
</feature>
<dbReference type="AlphaFoldDB" id="A0AAW2X5C1"/>
<dbReference type="InterPro" id="IPR000048">
    <property type="entry name" value="IQ_motif_EF-hand-BS"/>
</dbReference>
<feature type="compositionally biased region" description="Low complexity" evidence="4">
    <location>
        <begin position="307"/>
        <end position="325"/>
    </location>
</feature>
<sequence length="492" mass="53750">MGRASKWFRGLLGFKKSDPNPNPSQKPPPKKRWSFAKSNKEKDRRRAHNGVVSGGDNDDDASKRAIAVAAATAAVAEAAVVAAQAAAAVVRLTSSGGNTSAVGSRGGGLNSAVCVGQGGGGYGSREERAAVTIQSHFRAYLSRRALRALKGLVKLQALVRGHILRKHTAEILQQMQAIARVQARARVGRALISEAPHSSMKSAHFNYAGPTTPEKFEPTMRARSTMKKQDQHMMLKRNGSRSNGNSIYDPEKSQLSRHRVDRRTGERSWEQGTFTRIVPMDDERTDKILEVDTGKPHVTPKRRSIFHSSHLSHSSDQYSQSFSTSKDSTARQTTAPSPLSGEVQSLSPLKFVQDRDESPFCTADNSPQYYSASSMGGSSKRGAFTPTKSDGSRSYLSGYSDHPNYMAYTESSKAKVRSLSVPKQRPQYERSSSMNRYSVHACGESRTNTQKVSALHANFTNKAYPGSGRLDRLGMPTRGDISGFSGGHWHIY</sequence>
<protein>
    <submittedName>
        <fullName evidence="6">Protein IQ-DOMAIN 20</fullName>
    </submittedName>
</protein>
<comment type="caution">
    <text evidence="6">The sequence shown here is derived from an EMBL/GenBank/DDBJ whole genome shotgun (WGS) entry which is preliminary data.</text>
</comment>
<feature type="region of interest" description="Disordered" evidence="4">
    <location>
        <begin position="1"/>
        <end position="59"/>
    </location>
</feature>
<evidence type="ECO:0000256" key="3">
    <source>
        <dbReference type="ARBA" id="ARBA00024378"/>
    </source>
</evidence>
<dbReference type="EMBL" id="JACGWN010000006">
    <property type="protein sequence ID" value="KAL0448141.1"/>
    <property type="molecule type" value="Genomic_DNA"/>
</dbReference>
<dbReference type="SMART" id="SM00015">
    <property type="entry name" value="IQ"/>
    <property type="match status" value="2"/>
</dbReference>
<keyword evidence="1" id="KW-0112">Calmodulin-binding</keyword>
<dbReference type="CDD" id="cd23767">
    <property type="entry name" value="IQCD"/>
    <property type="match status" value="1"/>
</dbReference>
<dbReference type="PANTHER" id="PTHR32295">
    <property type="entry name" value="IQ-DOMAIN 5-RELATED"/>
    <property type="match status" value="1"/>
</dbReference>
<feature type="compositionally biased region" description="Polar residues" evidence="4">
    <location>
        <begin position="326"/>
        <end position="347"/>
    </location>
</feature>
<evidence type="ECO:0000313" key="6">
    <source>
        <dbReference type="EMBL" id="KAL0448141.1"/>
    </source>
</evidence>
<evidence type="ECO:0000256" key="2">
    <source>
        <dbReference type="ARBA" id="ARBA00024341"/>
    </source>
</evidence>
<feature type="region of interest" description="Disordered" evidence="4">
    <location>
        <begin position="307"/>
        <end position="396"/>
    </location>
</feature>
<reference evidence="6" key="2">
    <citation type="journal article" date="2024" name="Plant">
        <title>Genomic evolution and insights into agronomic trait innovations of Sesamum species.</title>
        <authorList>
            <person name="Miao H."/>
            <person name="Wang L."/>
            <person name="Qu L."/>
            <person name="Liu H."/>
            <person name="Sun Y."/>
            <person name="Le M."/>
            <person name="Wang Q."/>
            <person name="Wei S."/>
            <person name="Zheng Y."/>
            <person name="Lin W."/>
            <person name="Duan Y."/>
            <person name="Cao H."/>
            <person name="Xiong S."/>
            <person name="Wang X."/>
            <person name="Wei L."/>
            <person name="Li C."/>
            <person name="Ma Q."/>
            <person name="Ju M."/>
            <person name="Zhao R."/>
            <person name="Li G."/>
            <person name="Mu C."/>
            <person name="Tian Q."/>
            <person name="Mei H."/>
            <person name="Zhang T."/>
            <person name="Gao T."/>
            <person name="Zhang H."/>
        </authorList>
    </citation>
    <scope>NUCLEOTIDE SEQUENCE</scope>
    <source>
        <strain evidence="6">KEN1</strain>
    </source>
</reference>
<comment type="subunit">
    <text evidence="3">Binds to multiple calmodulin (CaM) in the presence of Ca(2+) and CaM-like proteins.</text>
</comment>
<dbReference type="Pfam" id="PF13178">
    <property type="entry name" value="DUF4005"/>
    <property type="match status" value="1"/>
</dbReference>
<evidence type="ECO:0000256" key="1">
    <source>
        <dbReference type="ARBA" id="ARBA00022860"/>
    </source>
</evidence>
<reference evidence="6" key="1">
    <citation type="submission" date="2020-06" db="EMBL/GenBank/DDBJ databases">
        <authorList>
            <person name="Li T."/>
            <person name="Hu X."/>
            <person name="Zhang T."/>
            <person name="Song X."/>
            <person name="Zhang H."/>
            <person name="Dai N."/>
            <person name="Sheng W."/>
            <person name="Hou X."/>
            <person name="Wei L."/>
        </authorList>
    </citation>
    <scope>NUCLEOTIDE SEQUENCE</scope>
    <source>
        <strain evidence="6">KEN1</strain>
        <tissue evidence="6">Leaf</tissue>
    </source>
</reference>
<dbReference type="PROSITE" id="PS50096">
    <property type="entry name" value="IQ"/>
    <property type="match status" value="2"/>
</dbReference>
<feature type="region of interest" description="Disordered" evidence="4">
    <location>
        <begin position="227"/>
        <end position="272"/>
    </location>
</feature>
<organism evidence="6">
    <name type="scientific">Sesamum latifolium</name>
    <dbReference type="NCBI Taxonomy" id="2727402"/>
    <lineage>
        <taxon>Eukaryota</taxon>
        <taxon>Viridiplantae</taxon>
        <taxon>Streptophyta</taxon>
        <taxon>Embryophyta</taxon>
        <taxon>Tracheophyta</taxon>
        <taxon>Spermatophyta</taxon>
        <taxon>Magnoliopsida</taxon>
        <taxon>eudicotyledons</taxon>
        <taxon>Gunneridae</taxon>
        <taxon>Pentapetalae</taxon>
        <taxon>asterids</taxon>
        <taxon>lamiids</taxon>
        <taxon>Lamiales</taxon>
        <taxon>Pedaliaceae</taxon>
        <taxon>Sesamum</taxon>
    </lineage>
</organism>
<dbReference type="InterPro" id="IPR025064">
    <property type="entry name" value="DUF4005"/>
</dbReference>
<dbReference type="GO" id="GO:0005516">
    <property type="term" value="F:calmodulin binding"/>
    <property type="evidence" value="ECO:0007669"/>
    <property type="project" value="UniProtKB-KW"/>
</dbReference>
<evidence type="ECO:0000259" key="5">
    <source>
        <dbReference type="Pfam" id="PF13178"/>
    </source>
</evidence>
<feature type="domain" description="DUF4005" evidence="5">
    <location>
        <begin position="367"/>
        <end position="442"/>
    </location>
</feature>